<evidence type="ECO:0000313" key="2">
    <source>
        <dbReference type="EMBL" id="HGQ35939.1"/>
    </source>
</evidence>
<evidence type="ECO:0000256" key="1">
    <source>
        <dbReference type="SAM" id="Phobius"/>
    </source>
</evidence>
<dbReference type="EMBL" id="DTCK01000032">
    <property type="protein sequence ID" value="HGQ35939.1"/>
    <property type="molecule type" value="Genomic_DNA"/>
</dbReference>
<keyword evidence="1" id="KW-0472">Membrane</keyword>
<proteinExistence type="predicted"/>
<reference evidence="3" key="1">
    <citation type="journal article" date="2020" name="mSystems">
        <title>Genome- and Community-Level Interaction Insights into Carbon Utilization and Element Cycling Functions of Hydrothermarchaeota in Hydrothermal Sediment.</title>
        <authorList>
            <person name="Zhou Z."/>
            <person name="Liu Y."/>
            <person name="Xu W."/>
            <person name="Pan J."/>
            <person name="Luo Z.H."/>
            <person name="Li M."/>
        </authorList>
    </citation>
    <scope>NUCLEOTIDE SEQUENCE [LARGE SCALE GENOMIC DNA]</scope>
    <source>
        <strain evidence="3">SpSt-637</strain>
        <strain evidence="2">SpSt-667</strain>
    </source>
</reference>
<feature type="transmembrane region" description="Helical" evidence="1">
    <location>
        <begin position="6"/>
        <end position="25"/>
    </location>
</feature>
<feature type="transmembrane region" description="Helical" evidence="1">
    <location>
        <begin position="58"/>
        <end position="77"/>
    </location>
</feature>
<protein>
    <submittedName>
        <fullName evidence="3">Uncharacterized protein</fullName>
    </submittedName>
</protein>
<feature type="transmembrane region" description="Helical" evidence="1">
    <location>
        <begin position="32"/>
        <end position="52"/>
    </location>
</feature>
<comment type="caution">
    <text evidence="3">The sequence shown here is derived from an EMBL/GenBank/DDBJ whole genome shotgun (WGS) entry which is preliminary data.</text>
</comment>
<name>A0A7C4NK31_9CREN</name>
<keyword evidence="1" id="KW-1133">Transmembrane helix</keyword>
<keyword evidence="1" id="KW-0812">Transmembrane</keyword>
<sequence length="91" mass="10498">MVLIGILIFIIVITLVTIILCALLPDYRPLIAGIYMVYTSLPLYLLIASLPIDYRLRIALQLVAFSLMLFLVLYMVLSHHRRLTLRTREIP</sequence>
<dbReference type="AlphaFoldDB" id="A0A7C4NK31"/>
<dbReference type="EMBL" id="DTBD01000044">
    <property type="protein sequence ID" value="HGQ64643.1"/>
    <property type="molecule type" value="Genomic_DNA"/>
</dbReference>
<accession>A0A7C4NK31</accession>
<organism evidence="3">
    <name type="scientific">Ignisphaera aggregans</name>
    <dbReference type="NCBI Taxonomy" id="334771"/>
    <lineage>
        <taxon>Archaea</taxon>
        <taxon>Thermoproteota</taxon>
        <taxon>Thermoprotei</taxon>
        <taxon>Desulfurococcales</taxon>
        <taxon>Desulfurococcaceae</taxon>
        <taxon>Ignisphaera</taxon>
    </lineage>
</organism>
<gene>
    <name evidence="3" type="ORF">ENU08_05305</name>
    <name evidence="2" type="ORF">ENU41_04600</name>
</gene>
<evidence type="ECO:0000313" key="3">
    <source>
        <dbReference type="EMBL" id="HGQ64643.1"/>
    </source>
</evidence>